<keyword evidence="3" id="KW-1185">Reference proteome</keyword>
<evidence type="ECO:0000256" key="1">
    <source>
        <dbReference type="SAM" id="MobiDB-lite"/>
    </source>
</evidence>
<feature type="compositionally biased region" description="Polar residues" evidence="1">
    <location>
        <begin position="854"/>
        <end position="863"/>
    </location>
</feature>
<feature type="compositionally biased region" description="Polar residues" evidence="1">
    <location>
        <begin position="261"/>
        <end position="270"/>
    </location>
</feature>
<feature type="region of interest" description="Disordered" evidence="1">
    <location>
        <begin position="213"/>
        <end position="242"/>
    </location>
</feature>
<feature type="compositionally biased region" description="Basic residues" evidence="1">
    <location>
        <begin position="272"/>
        <end position="284"/>
    </location>
</feature>
<feature type="region of interest" description="Disordered" evidence="1">
    <location>
        <begin position="652"/>
        <end position="707"/>
    </location>
</feature>
<dbReference type="OrthoDB" id="195446at2759"/>
<feature type="region of interest" description="Disordered" evidence="1">
    <location>
        <begin position="258"/>
        <end position="344"/>
    </location>
</feature>
<evidence type="ECO:0000313" key="2">
    <source>
        <dbReference type="EMBL" id="ROW09008.1"/>
    </source>
</evidence>
<accession>A0A423WZS0</accession>
<proteinExistence type="predicted"/>
<feature type="compositionally biased region" description="Basic and acidic residues" evidence="1">
    <location>
        <begin position="886"/>
        <end position="896"/>
    </location>
</feature>
<evidence type="ECO:0008006" key="4">
    <source>
        <dbReference type="Google" id="ProtNLM"/>
    </source>
</evidence>
<feature type="compositionally biased region" description="Acidic residues" evidence="1">
    <location>
        <begin position="323"/>
        <end position="341"/>
    </location>
</feature>
<dbReference type="Proteomes" id="UP000283895">
    <property type="component" value="Unassembled WGS sequence"/>
</dbReference>
<reference evidence="2 3" key="1">
    <citation type="submission" date="2015-09" db="EMBL/GenBank/DDBJ databases">
        <title>Host preference determinants of Valsa canker pathogens revealed by comparative genomics.</title>
        <authorList>
            <person name="Yin Z."/>
            <person name="Huang L."/>
        </authorList>
    </citation>
    <scope>NUCLEOTIDE SEQUENCE [LARGE SCALE GENOMIC DNA]</scope>
    <source>
        <strain evidence="2 3">03-1</strain>
    </source>
</reference>
<feature type="compositionally biased region" description="Polar residues" evidence="1">
    <location>
        <begin position="213"/>
        <end position="222"/>
    </location>
</feature>
<protein>
    <recommendedName>
        <fullName evidence="4">Fungal N-terminal domain-containing protein</fullName>
    </recommendedName>
</protein>
<evidence type="ECO:0000313" key="3">
    <source>
        <dbReference type="Proteomes" id="UP000283895"/>
    </source>
</evidence>
<organism evidence="2 3">
    <name type="scientific">Cytospora schulzeri</name>
    <dbReference type="NCBI Taxonomy" id="448051"/>
    <lineage>
        <taxon>Eukaryota</taxon>
        <taxon>Fungi</taxon>
        <taxon>Dikarya</taxon>
        <taxon>Ascomycota</taxon>
        <taxon>Pezizomycotina</taxon>
        <taxon>Sordariomycetes</taxon>
        <taxon>Sordariomycetidae</taxon>
        <taxon>Diaporthales</taxon>
        <taxon>Cytosporaceae</taxon>
        <taxon>Cytospora</taxon>
    </lineage>
</organism>
<comment type="caution">
    <text evidence="2">The sequence shown here is derived from an EMBL/GenBank/DDBJ whole genome shotgun (WGS) entry which is preliminary data.</text>
</comment>
<dbReference type="STRING" id="356882.A0A423WZS0"/>
<sequence>MDPLSITASAITLIQVATSVTKTLRGLKHAIKNIDARVDDLCGELDRLTTCLKTVQETLDNCQGLDLASVGEALWQQCDVAISDCNMTLTAMSIMVEKIKGTGKTRGLVWKTKAVVNWNEHSADLATFQDKVHKSHLALQTMLQTITVSISLRSHDSIDLVHLKLDVLKKSIDDAFGAAMRPAGGVSYNQSDLRLIQNLRKLLDAAKQFHSTASSTASTIRDGTNGHWMSHSDPAISLMGDFPPIRRQRVEDYVRAGRYQRYQSPDSSGQRSPRRAMSPRRPRSPSRSPRVTSFSAIDEITAITPTEVVQEEKAEEVERQDNTEDDGDHDDDNNSEAEAEAEAERAFQDRLQELALDRFKICDYGNAVGFIQRALKLEASTDSAKAERRNLRTQLAVCHFLRGDWKQAEGIVLDLSKTKGDRDTVICTLLHALSLAHLFHYSFDLALSIGQQALLGRKRLLKLGSIEPSEVDKTRALLAIIYDVRGGDDDYIHADVLNGQLAEHFEYKHPKDEMEFITGHPTLLSTVFGDDIPDTGSILHAELPGEAFGPEMATTSHVGFHPGSMLRINCQATSPVRTRQAVTGGVSPLREKLTEHWRYEQDTAKCATSSPMPAPRPLCPDSMDADDEASTDVGTPTFPIKDRLTRLLTYRRPRPVRLEDAPDSAETPTTTDPPKSRWLRGNSMAGPPKAKKLVRKRSQEEVPKRQKLSMSLRFHSRRSMKQAETMDSAEVGVSIMDWLRSQPTHENKKDRASVVARAGSSRGSLCGPPDDYFGPDALAGCHTLPFASYAKATGLVKDMARLLPSDPYTLNDGVAAVEDNRNACVTRMGNGIYHELMDTSICPELMDTGPVAEVSSSPVPTGDSTEEHRNLGRSAREVLCYPSGDAELREKNREPDTATTSPASFRSHKRLPELRTTGLEYNPAIESLHGLIAGLFAALPSMSDENERYATSLSLGRLLPYVHSVCNDFLLEHDIKRVINILEKKGSFGENDASDSGYETMFNDTTGPTRFASEVDVEAESELEDDVAPSIPCSKNIFQDRHRRKVEGKPTTPVLRQSLPLQAQTYSGLKRAFSFVVGAEDVLS</sequence>
<gene>
    <name evidence="2" type="ORF">VMCG_02680</name>
</gene>
<feature type="compositionally biased region" description="Basic and acidic residues" evidence="1">
    <location>
        <begin position="310"/>
        <end position="322"/>
    </location>
</feature>
<dbReference type="EMBL" id="LKEA01000005">
    <property type="protein sequence ID" value="ROW09008.1"/>
    <property type="molecule type" value="Genomic_DNA"/>
</dbReference>
<dbReference type="AlphaFoldDB" id="A0A423WZS0"/>
<name>A0A423WZS0_9PEZI</name>
<feature type="region of interest" description="Disordered" evidence="1">
    <location>
        <begin position="849"/>
        <end position="911"/>
    </location>
</feature>
<feature type="compositionally biased region" description="Basic and acidic residues" evidence="1">
    <location>
        <begin position="865"/>
        <end position="876"/>
    </location>
</feature>